<feature type="transmembrane region" description="Helical" evidence="1">
    <location>
        <begin position="332"/>
        <end position="354"/>
    </location>
</feature>
<keyword evidence="4" id="KW-1185">Reference proteome</keyword>
<gene>
    <name evidence="3" type="ORF">GGX14DRAFT_499409</name>
</gene>
<dbReference type="AlphaFoldDB" id="A0AAD6VGP4"/>
<reference evidence="3" key="1">
    <citation type="submission" date="2023-03" db="EMBL/GenBank/DDBJ databases">
        <title>Massive genome expansion in bonnet fungi (Mycena s.s.) driven by repeated elements and novel gene families across ecological guilds.</title>
        <authorList>
            <consortium name="Lawrence Berkeley National Laboratory"/>
            <person name="Harder C.B."/>
            <person name="Miyauchi S."/>
            <person name="Viragh M."/>
            <person name="Kuo A."/>
            <person name="Thoen E."/>
            <person name="Andreopoulos B."/>
            <person name="Lu D."/>
            <person name="Skrede I."/>
            <person name="Drula E."/>
            <person name="Henrissat B."/>
            <person name="Morin E."/>
            <person name="Kohler A."/>
            <person name="Barry K."/>
            <person name="LaButti K."/>
            <person name="Morin E."/>
            <person name="Salamov A."/>
            <person name="Lipzen A."/>
            <person name="Mereny Z."/>
            <person name="Hegedus B."/>
            <person name="Baldrian P."/>
            <person name="Stursova M."/>
            <person name="Weitz H."/>
            <person name="Taylor A."/>
            <person name="Grigoriev I.V."/>
            <person name="Nagy L.G."/>
            <person name="Martin F."/>
            <person name="Kauserud H."/>
        </authorList>
    </citation>
    <scope>NUCLEOTIDE SEQUENCE</scope>
    <source>
        <strain evidence="3">9144</strain>
    </source>
</reference>
<evidence type="ECO:0000256" key="2">
    <source>
        <dbReference type="SAM" id="SignalP"/>
    </source>
</evidence>
<accession>A0AAD6VGP4</accession>
<sequence length="418" mass="46462">MLIIFLIVHLLSSKGHQSQGLRLDPRAPNGSCDDINNCQRLFDIVWGCLTTIFACTWVSAHPNVPPPKPIQPYSFWPKLEWMFVVAITSLWRKLKLMLIAVIAPELVVGFAARQCFVAWKFSNEFDISWTHSYFISMGGFVTGKGGHPIVTREQVIQHLSAIKAVPEELIEDKSKGDALSKGVALLQGVWFVTQCVARVAQRLPVTELEVATLAFAVLNVFVWVLWWGKPLDVQEPIAIGPVRDMTVVKLRALSRWNRFTAVFSGIYVDYNPLFSNSVPSFWSISYDDDHGPASSYIYTGIPVLAEVFVGTLFGAIHCAAWNASFPSADERWMWRSSAIMVTAIPLPILLSAVSLNGGTTLNIGAPYIGIDSDFVVMLLVPLYTTARLFLIILPLVALRALPSDAFVDVNWSVYIPHL</sequence>
<proteinExistence type="predicted"/>
<evidence type="ECO:0000256" key="1">
    <source>
        <dbReference type="SAM" id="Phobius"/>
    </source>
</evidence>
<keyword evidence="1" id="KW-0472">Membrane</keyword>
<comment type="caution">
    <text evidence="3">The sequence shown here is derived from an EMBL/GenBank/DDBJ whole genome shotgun (WGS) entry which is preliminary data.</text>
</comment>
<dbReference type="EMBL" id="JARJCW010000031">
    <property type="protein sequence ID" value="KAJ7209304.1"/>
    <property type="molecule type" value="Genomic_DNA"/>
</dbReference>
<keyword evidence="2" id="KW-0732">Signal</keyword>
<name>A0AAD6VGP4_9AGAR</name>
<protein>
    <submittedName>
        <fullName evidence="3">Uncharacterized protein</fullName>
    </submittedName>
</protein>
<organism evidence="3 4">
    <name type="scientific">Mycena pura</name>
    <dbReference type="NCBI Taxonomy" id="153505"/>
    <lineage>
        <taxon>Eukaryota</taxon>
        <taxon>Fungi</taxon>
        <taxon>Dikarya</taxon>
        <taxon>Basidiomycota</taxon>
        <taxon>Agaricomycotina</taxon>
        <taxon>Agaricomycetes</taxon>
        <taxon>Agaricomycetidae</taxon>
        <taxon>Agaricales</taxon>
        <taxon>Marasmiineae</taxon>
        <taxon>Mycenaceae</taxon>
        <taxon>Mycena</taxon>
    </lineage>
</organism>
<keyword evidence="1" id="KW-1133">Transmembrane helix</keyword>
<feature type="signal peptide" evidence="2">
    <location>
        <begin position="1"/>
        <end position="20"/>
    </location>
</feature>
<keyword evidence="1" id="KW-0812">Transmembrane</keyword>
<feature type="transmembrane region" description="Helical" evidence="1">
    <location>
        <begin position="374"/>
        <end position="398"/>
    </location>
</feature>
<evidence type="ECO:0000313" key="3">
    <source>
        <dbReference type="EMBL" id="KAJ7209304.1"/>
    </source>
</evidence>
<dbReference type="PANTHER" id="PTHR35043">
    <property type="entry name" value="TRANSCRIPTION FACTOR DOMAIN-CONTAINING PROTEIN"/>
    <property type="match status" value="1"/>
</dbReference>
<evidence type="ECO:0000313" key="4">
    <source>
        <dbReference type="Proteomes" id="UP001219525"/>
    </source>
</evidence>
<dbReference type="PANTHER" id="PTHR35043:SF7">
    <property type="entry name" value="TRANSCRIPTION FACTOR DOMAIN-CONTAINING PROTEIN"/>
    <property type="match status" value="1"/>
</dbReference>
<feature type="chain" id="PRO_5042047554" evidence="2">
    <location>
        <begin position="21"/>
        <end position="418"/>
    </location>
</feature>
<feature type="transmembrane region" description="Helical" evidence="1">
    <location>
        <begin position="296"/>
        <end position="320"/>
    </location>
</feature>
<dbReference type="Proteomes" id="UP001219525">
    <property type="component" value="Unassembled WGS sequence"/>
</dbReference>